<gene>
    <name evidence="3" type="ORF">J2W50_000497</name>
</gene>
<reference evidence="3 4" key="1">
    <citation type="submission" date="2023-07" db="EMBL/GenBank/DDBJ databases">
        <title>Sorghum-associated microbial communities from plants grown in Nebraska, USA.</title>
        <authorList>
            <person name="Schachtman D."/>
        </authorList>
    </citation>
    <scope>NUCLEOTIDE SEQUENCE [LARGE SCALE GENOMIC DNA]</scope>
    <source>
        <strain evidence="3 4">596</strain>
    </source>
</reference>
<proteinExistence type="predicted"/>
<evidence type="ECO:0000256" key="1">
    <source>
        <dbReference type="SAM" id="MobiDB-lite"/>
    </source>
</evidence>
<accession>A0ABU1P8U8</accession>
<feature type="signal peptide" evidence="2">
    <location>
        <begin position="1"/>
        <end position="25"/>
    </location>
</feature>
<keyword evidence="2" id="KW-0732">Signal</keyword>
<evidence type="ECO:0000256" key="2">
    <source>
        <dbReference type="SAM" id="SignalP"/>
    </source>
</evidence>
<evidence type="ECO:0000313" key="3">
    <source>
        <dbReference type="EMBL" id="MDR6582322.1"/>
    </source>
</evidence>
<comment type="caution">
    <text evidence="3">The sequence shown here is derived from an EMBL/GenBank/DDBJ whole genome shotgun (WGS) entry which is preliminary data.</text>
</comment>
<dbReference type="RefSeq" id="WP_199181557.1">
    <property type="nucleotide sequence ID" value="NZ_JAVDSJ010000001.1"/>
</dbReference>
<name>A0ABU1P8U8_9BURK</name>
<feature type="chain" id="PRO_5046982662" description="DUF3570 domain-containing protein" evidence="2">
    <location>
        <begin position="26"/>
        <end position="461"/>
    </location>
</feature>
<feature type="region of interest" description="Disordered" evidence="1">
    <location>
        <begin position="163"/>
        <end position="183"/>
    </location>
</feature>
<dbReference type="Proteomes" id="UP001260715">
    <property type="component" value="Unassembled WGS sequence"/>
</dbReference>
<evidence type="ECO:0008006" key="5">
    <source>
        <dbReference type="Google" id="ProtNLM"/>
    </source>
</evidence>
<organism evidence="3 4">
    <name type="scientific">Herbaspirillum frisingense</name>
    <dbReference type="NCBI Taxonomy" id="92645"/>
    <lineage>
        <taxon>Bacteria</taxon>
        <taxon>Pseudomonadati</taxon>
        <taxon>Pseudomonadota</taxon>
        <taxon>Betaproteobacteria</taxon>
        <taxon>Burkholderiales</taxon>
        <taxon>Oxalobacteraceae</taxon>
        <taxon>Herbaspirillum</taxon>
    </lineage>
</organism>
<sequence>MRRRLPRYAATLVLAAPVSLSLAQAAELSGLCRNDLTLDKDQLAASLIRTYPVSTAYLSVGKEPAPLSSPRALVAWLLQKRAAEKASGQACQGDSCNVDHMAEEVQRLLDGKDPQIKPSGRSDVTAFFRDNNRAGLSCTTAQATPAMAYAGSALAMGVAPTAAGGAATPAAGPATPATSTTSAPAVAQQAGWMDHVRVRGNPDQLSIDHRDKAGFASVDRARLALANDDVAQSRTNDVVVYTGYSLDKRPLGEPGSTYEAVPYVGFKQNRVTTYDAGNRDVTTTRTTQVGMLSAFHFAHADTANTEDLTARPDYLINNTDGSRLLTVNFTLTPVRPGGLNDFLRWGNGLAFKPILIGQSRNGIYINRGDPDVYDQHRDFIRLGAQAGFTLSSTNPALPFDFTTTFTGLKALQGDRSIHYWKSVLTYNFNQNVGLSLDYSNGLLPDTGDAERKWGLAVSSKF</sequence>
<evidence type="ECO:0000313" key="4">
    <source>
        <dbReference type="Proteomes" id="UP001260715"/>
    </source>
</evidence>
<protein>
    <recommendedName>
        <fullName evidence="5">DUF3570 domain-containing protein</fullName>
    </recommendedName>
</protein>
<dbReference type="EMBL" id="JAVDSJ010000001">
    <property type="protein sequence ID" value="MDR6582322.1"/>
    <property type="molecule type" value="Genomic_DNA"/>
</dbReference>
<keyword evidence="4" id="KW-1185">Reference proteome</keyword>